<dbReference type="GO" id="GO:0016747">
    <property type="term" value="F:acyltransferase activity, transferring groups other than amino-acyl groups"/>
    <property type="evidence" value="ECO:0007669"/>
    <property type="project" value="InterPro"/>
</dbReference>
<dbReference type="InterPro" id="IPR000182">
    <property type="entry name" value="GNAT_dom"/>
</dbReference>
<keyword evidence="2" id="KW-0808">Transferase</keyword>
<accession>A0A1J7IMF8</accession>
<dbReference type="Gene3D" id="3.40.630.30">
    <property type="match status" value="1"/>
</dbReference>
<dbReference type="SUPFAM" id="SSF55729">
    <property type="entry name" value="Acyl-CoA N-acyltransferases (Nat)"/>
    <property type="match status" value="1"/>
</dbReference>
<organism evidence="2 3">
    <name type="scientific">Coniochaeta ligniaria NRRL 30616</name>
    <dbReference type="NCBI Taxonomy" id="1408157"/>
    <lineage>
        <taxon>Eukaryota</taxon>
        <taxon>Fungi</taxon>
        <taxon>Dikarya</taxon>
        <taxon>Ascomycota</taxon>
        <taxon>Pezizomycotina</taxon>
        <taxon>Sordariomycetes</taxon>
        <taxon>Sordariomycetidae</taxon>
        <taxon>Coniochaetales</taxon>
        <taxon>Coniochaetaceae</taxon>
        <taxon>Coniochaeta</taxon>
    </lineage>
</organism>
<dbReference type="Pfam" id="PF00583">
    <property type="entry name" value="Acetyltransf_1"/>
    <property type="match status" value="1"/>
</dbReference>
<evidence type="ECO:0000259" key="1">
    <source>
        <dbReference type="PROSITE" id="PS51186"/>
    </source>
</evidence>
<dbReference type="AlphaFoldDB" id="A0A1J7IMF8"/>
<dbReference type="InParanoid" id="A0A1J7IMF8"/>
<dbReference type="STRING" id="1408157.A0A1J7IMF8"/>
<sequence>MSSFIIKTCTVADGPAIGRNNVAAFWTDKTWIQIWGDRTQEHVAEQAAKRGRRNLLLDRAHRRHLQAVDAETGAVVGYARWVLPDGGCSGDDSDPCHRLWTEAQIPDVDEEVRREAERQSASADWTFTRGPIDGIDAPIEAMTAKLRAGKRYMVLDYLCVPPAFRRRGIASALVRRGLEEAEKLGFDTFVLAMRAGLRVYQKAGFVLLDHVLIDATEYGGDKDYGGWCLEKKCVSTP</sequence>
<name>A0A1J7IMF8_9PEZI</name>
<dbReference type="InterPro" id="IPR016181">
    <property type="entry name" value="Acyl_CoA_acyltransferase"/>
</dbReference>
<dbReference type="CDD" id="cd04301">
    <property type="entry name" value="NAT_SF"/>
    <property type="match status" value="1"/>
</dbReference>
<reference evidence="2 3" key="1">
    <citation type="submission" date="2016-10" db="EMBL/GenBank/DDBJ databases">
        <title>Draft genome sequence of Coniochaeta ligniaria NRRL30616, a lignocellulolytic fungus for bioabatement of inhibitors in plant biomass hydrolysates.</title>
        <authorList>
            <consortium name="DOE Joint Genome Institute"/>
            <person name="Jimenez D.J."/>
            <person name="Hector R.E."/>
            <person name="Riley R."/>
            <person name="Sun H."/>
            <person name="Grigoriev I.V."/>
            <person name="Van Elsas J.D."/>
            <person name="Nichols N.N."/>
        </authorList>
    </citation>
    <scope>NUCLEOTIDE SEQUENCE [LARGE SCALE GENOMIC DNA]</scope>
    <source>
        <strain evidence="2 3">NRRL 30616</strain>
    </source>
</reference>
<evidence type="ECO:0000313" key="2">
    <source>
        <dbReference type="EMBL" id="OIW28767.1"/>
    </source>
</evidence>
<dbReference type="PROSITE" id="PS51186">
    <property type="entry name" value="GNAT"/>
    <property type="match status" value="1"/>
</dbReference>
<keyword evidence="2" id="KW-0012">Acyltransferase</keyword>
<dbReference type="OrthoDB" id="61113at2759"/>
<evidence type="ECO:0000313" key="3">
    <source>
        <dbReference type="Proteomes" id="UP000182658"/>
    </source>
</evidence>
<feature type="domain" description="N-acetyltransferase" evidence="1">
    <location>
        <begin position="95"/>
        <end position="234"/>
    </location>
</feature>
<protein>
    <submittedName>
        <fullName evidence="2">Acyl-CoA N-acyltransferase</fullName>
    </submittedName>
</protein>
<dbReference type="Proteomes" id="UP000182658">
    <property type="component" value="Unassembled WGS sequence"/>
</dbReference>
<dbReference type="PANTHER" id="PTHR42791">
    <property type="entry name" value="GNAT FAMILY ACETYLTRANSFERASE"/>
    <property type="match status" value="1"/>
</dbReference>
<dbReference type="EMBL" id="KV875098">
    <property type="protein sequence ID" value="OIW28767.1"/>
    <property type="molecule type" value="Genomic_DNA"/>
</dbReference>
<dbReference type="InterPro" id="IPR052523">
    <property type="entry name" value="Trichothecene_AcTrans"/>
</dbReference>
<gene>
    <name evidence="2" type="ORF">CONLIGDRAFT_598415</name>
</gene>
<keyword evidence="3" id="KW-1185">Reference proteome</keyword>
<proteinExistence type="predicted"/>
<dbReference type="PANTHER" id="PTHR42791:SF2">
    <property type="entry name" value="N-ACETYLTRANSFERASE DOMAIN-CONTAINING PROTEIN"/>
    <property type="match status" value="1"/>
</dbReference>